<dbReference type="RefSeq" id="WP_263360687.1">
    <property type="nucleotide sequence ID" value="NZ_OX336425.1"/>
</dbReference>
<keyword evidence="3" id="KW-1003">Cell membrane</keyword>
<evidence type="ECO:0000256" key="8">
    <source>
        <dbReference type="SAM" id="Phobius"/>
    </source>
</evidence>
<name>A0A9W4X4B0_9FLAO</name>
<dbReference type="GO" id="GO:0005886">
    <property type="term" value="C:plasma membrane"/>
    <property type="evidence" value="ECO:0007669"/>
    <property type="project" value="UniProtKB-SubCell"/>
</dbReference>
<feature type="transmembrane region" description="Helical" evidence="8">
    <location>
        <begin position="20"/>
        <end position="37"/>
    </location>
</feature>
<evidence type="ECO:0000256" key="4">
    <source>
        <dbReference type="ARBA" id="ARBA00022692"/>
    </source>
</evidence>
<evidence type="ECO:0000313" key="9">
    <source>
        <dbReference type="EMBL" id="CAI2767936.1"/>
    </source>
</evidence>
<dbReference type="PANTHER" id="PTHR30558:SF3">
    <property type="entry name" value="BIOPOLYMER TRANSPORT PROTEIN EXBD-RELATED"/>
    <property type="match status" value="1"/>
</dbReference>
<accession>A0A9W4X4B0</accession>
<evidence type="ECO:0000313" key="10">
    <source>
        <dbReference type="Proteomes" id="UP001152749"/>
    </source>
</evidence>
<dbReference type="AlphaFoldDB" id="A0A9W4X4B0"/>
<dbReference type="GO" id="GO:0015031">
    <property type="term" value="P:protein transport"/>
    <property type="evidence" value="ECO:0007669"/>
    <property type="project" value="UniProtKB-KW"/>
</dbReference>
<sequence length="178" mass="20082">MENLPKKVRSKKLSTKVDLTAMVSVSFLLIIFFMVVGELSKPKIMDLCLPEPPSKEWDGVIRCYGGVMDRTITVLLDENNKVITYYGNLYNPIESPKKMDYGKNGIRKDLFEKNKTIREYSAALGRPKNGAIVIIKPSKKCNFKNLVDILDEMAIAGIETYAIVNEFTPEESNLLALN</sequence>
<dbReference type="Proteomes" id="UP001152749">
    <property type="component" value="Chromosome"/>
</dbReference>
<dbReference type="PANTHER" id="PTHR30558">
    <property type="entry name" value="EXBD MEMBRANE COMPONENT OF PMF-DRIVEN MACROMOLECULE IMPORT SYSTEM"/>
    <property type="match status" value="1"/>
</dbReference>
<evidence type="ECO:0000256" key="5">
    <source>
        <dbReference type="ARBA" id="ARBA00022989"/>
    </source>
</evidence>
<gene>
    <name evidence="9" type="ORF">TRV642_3118</name>
</gene>
<dbReference type="GO" id="GO:0022857">
    <property type="term" value="F:transmembrane transporter activity"/>
    <property type="evidence" value="ECO:0007669"/>
    <property type="project" value="InterPro"/>
</dbReference>
<keyword evidence="7" id="KW-0813">Transport</keyword>
<keyword evidence="5 8" id="KW-1133">Transmembrane helix</keyword>
<evidence type="ECO:0000256" key="1">
    <source>
        <dbReference type="ARBA" id="ARBA00004162"/>
    </source>
</evidence>
<evidence type="ECO:0000256" key="7">
    <source>
        <dbReference type="RuleBase" id="RU003879"/>
    </source>
</evidence>
<evidence type="ECO:0000256" key="6">
    <source>
        <dbReference type="ARBA" id="ARBA00023136"/>
    </source>
</evidence>
<comment type="similarity">
    <text evidence="2 7">Belongs to the ExbD/TolR family.</text>
</comment>
<keyword evidence="4 7" id="KW-0812">Transmembrane</keyword>
<keyword evidence="6 8" id="KW-0472">Membrane</keyword>
<keyword evidence="7" id="KW-0653">Protein transport</keyword>
<evidence type="ECO:0000256" key="3">
    <source>
        <dbReference type="ARBA" id="ARBA00022475"/>
    </source>
</evidence>
<dbReference type="Pfam" id="PF02472">
    <property type="entry name" value="ExbD"/>
    <property type="match status" value="1"/>
</dbReference>
<evidence type="ECO:0000256" key="2">
    <source>
        <dbReference type="ARBA" id="ARBA00005811"/>
    </source>
</evidence>
<dbReference type="KEGG" id="fcs:TRV642_3118"/>
<protein>
    <submittedName>
        <fullName evidence="9">Biopolymer transport protein ExbD/TolR</fullName>
    </submittedName>
</protein>
<reference evidence="9" key="1">
    <citation type="submission" date="2022-09" db="EMBL/GenBank/DDBJ databases">
        <authorList>
            <person name="Duchaud E."/>
        </authorList>
    </citation>
    <scope>NUCLEOTIDE SEQUENCE</scope>
    <source>
        <strain evidence="9">TRV642</strain>
    </source>
</reference>
<proteinExistence type="inferred from homology"/>
<dbReference type="InterPro" id="IPR003400">
    <property type="entry name" value="ExbD"/>
</dbReference>
<dbReference type="EMBL" id="OX336425">
    <property type="protein sequence ID" value="CAI2767936.1"/>
    <property type="molecule type" value="Genomic_DNA"/>
</dbReference>
<comment type="subcellular location">
    <subcellularLocation>
        <location evidence="1">Cell membrane</location>
        <topology evidence="1">Single-pass membrane protein</topology>
    </subcellularLocation>
    <subcellularLocation>
        <location evidence="7">Cell membrane</location>
        <topology evidence="7">Single-pass type II membrane protein</topology>
    </subcellularLocation>
</comment>
<organism evidence="9 10">
    <name type="scientific">Flavobacterium collinsii</name>
    <dbReference type="NCBI Taxonomy" id="1114861"/>
    <lineage>
        <taxon>Bacteria</taxon>
        <taxon>Pseudomonadati</taxon>
        <taxon>Bacteroidota</taxon>
        <taxon>Flavobacteriia</taxon>
        <taxon>Flavobacteriales</taxon>
        <taxon>Flavobacteriaceae</taxon>
        <taxon>Flavobacterium</taxon>
    </lineage>
</organism>